<evidence type="ECO:0000256" key="5">
    <source>
        <dbReference type="ARBA" id="ARBA00022692"/>
    </source>
</evidence>
<keyword evidence="6 9" id="KW-1133">Transmembrane helix</keyword>
<dbReference type="Pfam" id="PF04290">
    <property type="entry name" value="DctQ"/>
    <property type="match status" value="1"/>
</dbReference>
<keyword evidence="7 9" id="KW-0472">Membrane</keyword>
<dbReference type="InterPro" id="IPR055348">
    <property type="entry name" value="DctQ"/>
</dbReference>
<protein>
    <submittedName>
        <fullName evidence="11">TRAP-type C4-dicarboxylate transport system permease small subunit</fullName>
    </submittedName>
</protein>
<dbReference type="AlphaFoldDB" id="A0A7W8IPB6"/>
<evidence type="ECO:0000313" key="12">
    <source>
        <dbReference type="Proteomes" id="UP000520011"/>
    </source>
</evidence>
<keyword evidence="4" id="KW-0997">Cell inner membrane</keyword>
<evidence type="ECO:0000256" key="8">
    <source>
        <dbReference type="ARBA" id="ARBA00038436"/>
    </source>
</evidence>
<dbReference type="GO" id="GO:0005886">
    <property type="term" value="C:plasma membrane"/>
    <property type="evidence" value="ECO:0007669"/>
    <property type="project" value="UniProtKB-SubCell"/>
</dbReference>
<sequence length="190" mass="20797">MKKLSKPANDILNILIVLSLAIMSILVFGNVILRYIFNSGITWSEEMSRFLFVWMVFLGAIAALRENMHLGVDIVINALPRKAKKVVFMISNLLVLYVLWLLLNGSWKMTVLNMNSKAPATGTPLGLVYGIGIVTSVGMAVIVLTNMFRTLLVRNGSLSMISNSDEAIATGTADDCDQETNGNNSTKLTI</sequence>
<keyword evidence="2" id="KW-0813">Transport</keyword>
<evidence type="ECO:0000256" key="2">
    <source>
        <dbReference type="ARBA" id="ARBA00022448"/>
    </source>
</evidence>
<feature type="domain" description="Tripartite ATP-independent periplasmic transporters DctQ component" evidence="10">
    <location>
        <begin position="23"/>
        <end position="151"/>
    </location>
</feature>
<comment type="similarity">
    <text evidence="8">Belongs to the TRAP transporter small permease family.</text>
</comment>
<feature type="transmembrane region" description="Helical" evidence="9">
    <location>
        <begin position="12"/>
        <end position="37"/>
    </location>
</feature>
<dbReference type="GO" id="GO:0022857">
    <property type="term" value="F:transmembrane transporter activity"/>
    <property type="evidence" value="ECO:0007669"/>
    <property type="project" value="TreeGrafter"/>
</dbReference>
<name>A0A7W8IPB6_9BACL</name>
<organism evidence="11 12">
    <name type="scientific">Anoxybacteroides tepidamans</name>
    <dbReference type="NCBI Taxonomy" id="265948"/>
    <lineage>
        <taxon>Bacteria</taxon>
        <taxon>Bacillati</taxon>
        <taxon>Bacillota</taxon>
        <taxon>Bacilli</taxon>
        <taxon>Bacillales</taxon>
        <taxon>Anoxybacillaceae</taxon>
        <taxon>Anoxybacteroides</taxon>
    </lineage>
</organism>
<dbReference type="GO" id="GO:0015740">
    <property type="term" value="P:C4-dicarboxylate transport"/>
    <property type="evidence" value="ECO:0007669"/>
    <property type="project" value="TreeGrafter"/>
</dbReference>
<evidence type="ECO:0000256" key="1">
    <source>
        <dbReference type="ARBA" id="ARBA00004429"/>
    </source>
</evidence>
<dbReference type="Proteomes" id="UP000520011">
    <property type="component" value="Unassembled WGS sequence"/>
</dbReference>
<accession>A0A7W8IPB6</accession>
<evidence type="ECO:0000256" key="6">
    <source>
        <dbReference type="ARBA" id="ARBA00022989"/>
    </source>
</evidence>
<dbReference type="InterPro" id="IPR007387">
    <property type="entry name" value="TRAP_DctQ"/>
</dbReference>
<reference evidence="11 12" key="1">
    <citation type="submission" date="2020-08" db="EMBL/GenBank/DDBJ databases">
        <title>Genomic Encyclopedia of Type Strains, Phase IV (KMG-IV): sequencing the most valuable type-strain genomes for metagenomic binning, comparative biology and taxonomic classification.</title>
        <authorList>
            <person name="Goeker M."/>
        </authorList>
    </citation>
    <scope>NUCLEOTIDE SEQUENCE [LARGE SCALE GENOMIC DNA]</scope>
    <source>
        <strain evidence="11 12">DSM 16325</strain>
    </source>
</reference>
<keyword evidence="5 9" id="KW-0812">Transmembrane</keyword>
<proteinExistence type="inferred from homology"/>
<dbReference type="PANTHER" id="PTHR35011">
    <property type="entry name" value="2,3-DIKETO-L-GULONATE TRAP TRANSPORTER SMALL PERMEASE PROTEIN YIAM"/>
    <property type="match status" value="1"/>
</dbReference>
<feature type="transmembrane region" description="Helical" evidence="9">
    <location>
        <begin position="127"/>
        <end position="148"/>
    </location>
</feature>
<feature type="transmembrane region" description="Helical" evidence="9">
    <location>
        <begin position="49"/>
        <end position="65"/>
    </location>
</feature>
<evidence type="ECO:0000256" key="9">
    <source>
        <dbReference type="SAM" id="Phobius"/>
    </source>
</evidence>
<evidence type="ECO:0000259" key="10">
    <source>
        <dbReference type="Pfam" id="PF04290"/>
    </source>
</evidence>
<dbReference type="EMBL" id="JACHEP010000001">
    <property type="protein sequence ID" value="MBB5323229.1"/>
    <property type="molecule type" value="Genomic_DNA"/>
</dbReference>
<feature type="transmembrane region" description="Helical" evidence="9">
    <location>
        <begin position="86"/>
        <end position="107"/>
    </location>
</feature>
<keyword evidence="3" id="KW-1003">Cell membrane</keyword>
<comment type="subcellular location">
    <subcellularLocation>
        <location evidence="1">Cell inner membrane</location>
        <topology evidence="1">Multi-pass membrane protein</topology>
    </subcellularLocation>
</comment>
<gene>
    <name evidence="11" type="ORF">HNQ34_000306</name>
</gene>
<evidence type="ECO:0000313" key="11">
    <source>
        <dbReference type="EMBL" id="MBB5323229.1"/>
    </source>
</evidence>
<dbReference type="PANTHER" id="PTHR35011:SF2">
    <property type="entry name" value="2,3-DIKETO-L-GULONATE TRAP TRANSPORTER SMALL PERMEASE PROTEIN YIAM"/>
    <property type="match status" value="1"/>
</dbReference>
<comment type="caution">
    <text evidence="11">The sequence shown here is derived from an EMBL/GenBank/DDBJ whole genome shotgun (WGS) entry which is preliminary data.</text>
</comment>
<evidence type="ECO:0000256" key="3">
    <source>
        <dbReference type="ARBA" id="ARBA00022475"/>
    </source>
</evidence>
<evidence type="ECO:0000256" key="7">
    <source>
        <dbReference type="ARBA" id="ARBA00023136"/>
    </source>
</evidence>
<dbReference type="RefSeq" id="WP_246363654.1">
    <property type="nucleotide sequence ID" value="NZ_JACHEP010000001.1"/>
</dbReference>
<keyword evidence="12" id="KW-1185">Reference proteome</keyword>
<evidence type="ECO:0000256" key="4">
    <source>
        <dbReference type="ARBA" id="ARBA00022519"/>
    </source>
</evidence>